<sequence>MSRHWKEKADVDKHVDYMSTCHVGGININFEGNKTGEWVYFVRVGSFTFQFVNLEQLDDMIEYVSHKVHPSTKAPNNGLEHYWHSWQERLPKGLLKGPRRDRILTALLKAKTDFTRS</sequence>
<dbReference type="RefSeq" id="WP_155174013.1">
    <property type="nucleotide sequence ID" value="NZ_BAAAFL010000068.1"/>
</dbReference>
<keyword evidence="2" id="KW-1185">Reference proteome</keyword>
<protein>
    <submittedName>
        <fullName evidence="1">Uncharacterized protein</fullName>
    </submittedName>
</protein>
<accession>A0ABW9RVI0</accession>
<reference evidence="1 2" key="1">
    <citation type="submission" date="2019-02" db="EMBL/GenBank/DDBJ databases">
        <authorList>
            <person name="Goldberg S.R."/>
            <person name="Haltli B.A."/>
            <person name="Correa H."/>
            <person name="Russell K.G."/>
        </authorList>
    </citation>
    <scope>NUCLEOTIDE SEQUENCE [LARGE SCALE GENOMIC DNA]</scope>
    <source>
        <strain evidence="1 2">JCM 16186</strain>
    </source>
</reference>
<dbReference type="EMBL" id="SMLW01000607">
    <property type="protein sequence ID" value="MTI27005.1"/>
    <property type="molecule type" value="Genomic_DNA"/>
</dbReference>
<evidence type="ECO:0000313" key="1">
    <source>
        <dbReference type="EMBL" id="MTI27005.1"/>
    </source>
</evidence>
<proteinExistence type="predicted"/>
<name>A0ABW9RVI0_9BACT</name>
<gene>
    <name evidence="1" type="ORF">E1163_18755</name>
</gene>
<comment type="caution">
    <text evidence="1">The sequence shown here is derived from an EMBL/GenBank/DDBJ whole genome shotgun (WGS) entry which is preliminary data.</text>
</comment>
<organism evidence="1 2">
    <name type="scientific">Fulvivirga kasyanovii</name>
    <dbReference type="NCBI Taxonomy" id="396812"/>
    <lineage>
        <taxon>Bacteria</taxon>
        <taxon>Pseudomonadati</taxon>
        <taxon>Bacteroidota</taxon>
        <taxon>Cytophagia</taxon>
        <taxon>Cytophagales</taxon>
        <taxon>Fulvivirgaceae</taxon>
        <taxon>Fulvivirga</taxon>
    </lineage>
</organism>
<evidence type="ECO:0000313" key="2">
    <source>
        <dbReference type="Proteomes" id="UP000798808"/>
    </source>
</evidence>
<dbReference type="SUPFAM" id="SSF109775">
    <property type="entry name" value="Mannose-6-phosphate receptor binding protein 1 (Tip47), C-terminal domain"/>
    <property type="match status" value="1"/>
</dbReference>
<dbReference type="Proteomes" id="UP000798808">
    <property type="component" value="Unassembled WGS sequence"/>
</dbReference>